<dbReference type="InterPro" id="IPR029044">
    <property type="entry name" value="Nucleotide-diphossugar_trans"/>
</dbReference>
<evidence type="ECO:0000256" key="2">
    <source>
        <dbReference type="ARBA" id="ARBA00023157"/>
    </source>
</evidence>
<dbReference type="Proteomes" id="UP000001449">
    <property type="component" value="Chromosome 2"/>
</dbReference>
<protein>
    <recommendedName>
        <fullName evidence="7">Glycosyltransferase 2-like domain-containing protein</fullName>
    </recommendedName>
</protein>
<proteinExistence type="predicted"/>
<dbReference type="GO" id="GO:0016740">
    <property type="term" value="F:transferase activity"/>
    <property type="evidence" value="ECO:0007669"/>
    <property type="project" value="UniProtKB-KW"/>
</dbReference>
<keyword evidence="1" id="KW-0808">Transferase</keyword>
<dbReference type="PANTHER" id="PTHR11675">
    <property type="entry name" value="N-ACETYLGALACTOSAMINYLTRANSFERASE"/>
    <property type="match status" value="1"/>
</dbReference>
<dbReference type="SUPFAM" id="SSF53448">
    <property type="entry name" value="Nucleotide-diphospho-sugar transferases"/>
    <property type="match status" value="1"/>
</dbReference>
<dbReference type="Gene3D" id="3.90.550.10">
    <property type="entry name" value="Spore Coat Polysaccharide Biosynthesis Protein SpsA, Chain A"/>
    <property type="match status" value="1"/>
</dbReference>
<feature type="domain" description="Galactosyltransferase C-terminal" evidence="4">
    <location>
        <begin position="195"/>
        <end position="242"/>
    </location>
</feature>
<dbReference type="InterPro" id="IPR001173">
    <property type="entry name" value="Glyco_trans_2-like"/>
</dbReference>
<gene>
    <name evidence="5" type="ORF">THAPSDRAFT_32016</name>
</gene>
<dbReference type="eggNOG" id="KOG3736">
    <property type="taxonomic scope" value="Eukaryota"/>
</dbReference>
<dbReference type="HOGENOM" id="CLU_1100904_0_0_1"/>
<dbReference type="STRING" id="35128.B8BUA3"/>
<keyword evidence="6" id="KW-1185">Reference proteome</keyword>
<dbReference type="EMBL" id="CM000639">
    <property type="protein sequence ID" value="EED94725.1"/>
    <property type="molecule type" value="Genomic_DNA"/>
</dbReference>
<organism evidence="5 6">
    <name type="scientific">Thalassiosira pseudonana</name>
    <name type="common">Marine diatom</name>
    <name type="synonym">Cyclotella nana</name>
    <dbReference type="NCBI Taxonomy" id="35128"/>
    <lineage>
        <taxon>Eukaryota</taxon>
        <taxon>Sar</taxon>
        <taxon>Stramenopiles</taxon>
        <taxon>Ochrophyta</taxon>
        <taxon>Bacillariophyta</taxon>
        <taxon>Coscinodiscophyceae</taxon>
        <taxon>Thalassiosirophycidae</taxon>
        <taxon>Thalassiosirales</taxon>
        <taxon>Thalassiosiraceae</taxon>
        <taxon>Thalassiosira</taxon>
    </lineage>
</organism>
<dbReference type="AlphaFoldDB" id="B8BUA3"/>
<dbReference type="KEGG" id="tps:THAPSDRAFT_32016"/>
<dbReference type="GeneID" id="7450253"/>
<dbReference type="Pfam" id="PF02709">
    <property type="entry name" value="Glyco_transf_7C"/>
    <property type="match status" value="1"/>
</dbReference>
<reference evidence="5 6" key="1">
    <citation type="journal article" date="2004" name="Science">
        <title>The genome of the diatom Thalassiosira pseudonana: ecology, evolution, and metabolism.</title>
        <authorList>
            <person name="Armbrust E.V."/>
            <person name="Berges J.A."/>
            <person name="Bowler C."/>
            <person name="Green B.R."/>
            <person name="Martinez D."/>
            <person name="Putnam N.H."/>
            <person name="Zhou S."/>
            <person name="Allen A.E."/>
            <person name="Apt K.E."/>
            <person name="Bechner M."/>
            <person name="Brzezinski M.A."/>
            <person name="Chaal B.K."/>
            <person name="Chiovitti A."/>
            <person name="Davis A.K."/>
            <person name="Demarest M.S."/>
            <person name="Detter J.C."/>
            <person name="Glavina T."/>
            <person name="Goodstein D."/>
            <person name="Hadi M.Z."/>
            <person name="Hellsten U."/>
            <person name="Hildebrand M."/>
            <person name="Jenkins B.D."/>
            <person name="Jurka J."/>
            <person name="Kapitonov V.V."/>
            <person name="Kroger N."/>
            <person name="Lau W.W."/>
            <person name="Lane T.W."/>
            <person name="Larimer F.W."/>
            <person name="Lippmeier J.C."/>
            <person name="Lucas S."/>
            <person name="Medina M."/>
            <person name="Montsant A."/>
            <person name="Obornik M."/>
            <person name="Parker M.S."/>
            <person name="Palenik B."/>
            <person name="Pazour G.J."/>
            <person name="Richardson P.M."/>
            <person name="Rynearson T.A."/>
            <person name="Saito M.A."/>
            <person name="Schwartz D.C."/>
            <person name="Thamatrakoln K."/>
            <person name="Valentin K."/>
            <person name="Vardi A."/>
            <person name="Wilkerson F.P."/>
            <person name="Rokhsar D.S."/>
        </authorList>
    </citation>
    <scope>NUCLEOTIDE SEQUENCE [LARGE SCALE GENOMIC DNA]</scope>
    <source>
        <strain evidence="5 6">CCMP1335</strain>
    </source>
</reference>
<keyword evidence="2" id="KW-1015">Disulfide bond</keyword>
<evidence type="ECO:0000259" key="4">
    <source>
        <dbReference type="Pfam" id="PF02709"/>
    </source>
</evidence>
<evidence type="ECO:0000256" key="1">
    <source>
        <dbReference type="ARBA" id="ARBA00022679"/>
    </source>
</evidence>
<reference evidence="5 6" key="2">
    <citation type="journal article" date="2008" name="Nature">
        <title>The Phaeodactylum genome reveals the evolutionary history of diatom genomes.</title>
        <authorList>
            <person name="Bowler C."/>
            <person name="Allen A.E."/>
            <person name="Badger J.H."/>
            <person name="Grimwood J."/>
            <person name="Jabbari K."/>
            <person name="Kuo A."/>
            <person name="Maheswari U."/>
            <person name="Martens C."/>
            <person name="Maumus F."/>
            <person name="Otillar R.P."/>
            <person name="Rayko E."/>
            <person name="Salamov A."/>
            <person name="Vandepoele K."/>
            <person name="Beszteri B."/>
            <person name="Gruber A."/>
            <person name="Heijde M."/>
            <person name="Katinka M."/>
            <person name="Mock T."/>
            <person name="Valentin K."/>
            <person name="Verret F."/>
            <person name="Berges J.A."/>
            <person name="Brownlee C."/>
            <person name="Cadoret J.P."/>
            <person name="Chiovitti A."/>
            <person name="Choi C.J."/>
            <person name="Coesel S."/>
            <person name="De Martino A."/>
            <person name="Detter J.C."/>
            <person name="Durkin C."/>
            <person name="Falciatore A."/>
            <person name="Fournet J."/>
            <person name="Haruta M."/>
            <person name="Huysman M.J."/>
            <person name="Jenkins B.D."/>
            <person name="Jiroutova K."/>
            <person name="Jorgensen R.E."/>
            <person name="Joubert Y."/>
            <person name="Kaplan A."/>
            <person name="Kroger N."/>
            <person name="Kroth P.G."/>
            <person name="La Roche J."/>
            <person name="Lindquist E."/>
            <person name="Lommer M."/>
            <person name="Martin-Jezequel V."/>
            <person name="Lopez P.J."/>
            <person name="Lucas S."/>
            <person name="Mangogna M."/>
            <person name="McGinnis K."/>
            <person name="Medlin L.K."/>
            <person name="Montsant A."/>
            <person name="Oudot-Le Secq M.P."/>
            <person name="Napoli C."/>
            <person name="Obornik M."/>
            <person name="Parker M.S."/>
            <person name="Petit J.L."/>
            <person name="Porcel B.M."/>
            <person name="Poulsen N."/>
            <person name="Robison M."/>
            <person name="Rychlewski L."/>
            <person name="Rynearson T.A."/>
            <person name="Schmutz J."/>
            <person name="Shapiro H."/>
            <person name="Siaut M."/>
            <person name="Stanley M."/>
            <person name="Sussman M.R."/>
            <person name="Taylor A.R."/>
            <person name="Vardi A."/>
            <person name="von Dassow P."/>
            <person name="Vyverman W."/>
            <person name="Willis A."/>
            <person name="Wyrwicz L.S."/>
            <person name="Rokhsar D.S."/>
            <person name="Weissenbach J."/>
            <person name="Armbrust E.V."/>
            <person name="Green B.R."/>
            <person name="Van de Peer Y."/>
            <person name="Grigoriev I.V."/>
        </authorList>
    </citation>
    <scope>NUCLEOTIDE SEQUENCE [LARGE SCALE GENOMIC DNA]</scope>
    <source>
        <strain evidence="5 6">CCMP1335</strain>
    </source>
</reference>
<name>B8BUA3_THAPS</name>
<feature type="non-terminal residue" evidence="5">
    <location>
        <position position="253"/>
    </location>
</feature>
<feature type="domain" description="Glycosyltransferase 2-like" evidence="3">
    <location>
        <begin position="16"/>
        <end position="157"/>
    </location>
</feature>
<evidence type="ECO:0000313" key="6">
    <source>
        <dbReference type="Proteomes" id="UP000001449"/>
    </source>
</evidence>
<dbReference type="PANTHER" id="PTHR11675:SF126">
    <property type="entry name" value="RICIN B LECTIN DOMAIN-CONTAINING PROTEIN"/>
    <property type="match status" value="1"/>
</dbReference>
<dbReference type="InterPro" id="IPR027791">
    <property type="entry name" value="Galactosyl_T_C"/>
</dbReference>
<evidence type="ECO:0000259" key="3">
    <source>
        <dbReference type="Pfam" id="PF00535"/>
    </source>
</evidence>
<dbReference type="PaxDb" id="35128-Thaps32016"/>
<evidence type="ECO:0000313" key="5">
    <source>
        <dbReference type="EMBL" id="EED94725.1"/>
    </source>
</evidence>
<dbReference type="RefSeq" id="XP_002287282.1">
    <property type="nucleotide sequence ID" value="XM_002287246.1"/>
</dbReference>
<sequence length="253" mass="28193">MCRHYRFDESVLPTVSVIMTTQNEPDDWISISVESILARTPPHLLKEVIVVDDNGIPGHHGLPANIRRNVDEDEFVRIKALSPKVKVIQHDDREGCARSRLSGARAATGEVLMFVDSHIEMLSSTWYHHLAVPIIENPHTIAMQTIDVIDDLGTKDYGSGIGPLQSGGGMSKCYLTFDAEFKWTTDDTPYVPIMSGGLLALSRRWFFEIGGYDSKMMGWGGENLDQSLRIWTCGGEIVSAPESYVAHMWRDGS</sequence>
<dbReference type="Pfam" id="PF00535">
    <property type="entry name" value="Glycos_transf_2"/>
    <property type="match status" value="1"/>
</dbReference>
<dbReference type="InParanoid" id="B8BUA3"/>
<evidence type="ECO:0008006" key="7">
    <source>
        <dbReference type="Google" id="ProtNLM"/>
    </source>
</evidence>
<accession>B8BUA3</accession>